<reference evidence="2" key="1">
    <citation type="submission" date="2016-10" db="EMBL/GenBank/DDBJ databases">
        <authorList>
            <person name="Varghese N."/>
            <person name="Submissions S."/>
        </authorList>
    </citation>
    <scope>NUCLEOTIDE SEQUENCE [LARGE SCALE GENOMIC DNA]</scope>
    <source>
        <strain evidence="2">Gh-67</strain>
    </source>
</reference>
<dbReference type="STRING" id="551996.SAMN05192573_11661"/>
<dbReference type="Pfam" id="PF13620">
    <property type="entry name" value="CarboxypepD_reg"/>
    <property type="match status" value="1"/>
</dbReference>
<keyword evidence="2" id="KW-1185">Reference proteome</keyword>
<sequence length="891" mass="100580">MSRIIKSVWLLVIGLLFSAHGFGQSIKGTVKDSTGKPVPYATINLKNAATNNIINYTITDTRGAYILPAPADTPVSGLLVEVRCIGYKNESRVITDLQAPVDFTLSVSINQLQAVVIKSSRPVLRTNGDTLSYKVSDFSSVQDRVIGDVIKKLPGITVAADGRISYNNKPISNLYIGGDNLLDDKYNIATTTIPQGVVDQVQVIQNHQPVKVLQNKVMSDDVALNLSFKKGAKLQMVGQESIGAGLPGNYDVDLNAMMFKDKYKAINYLKGNNTGNDLQQDLVSHNFADNMQRIDNDVPATMLSLGSVNDPALSRNRYLFNRPGILNLNNLVNFKKNVQMKINAYYLRDTRRQDYSQHTTIFLPGDTVRYNETQRNRFRPHILHTQFTLNINQDKYYLNDVLLMDNNRSTNYSDLNTNGGMVNQVFKDNALNFSNEFNLIKSLRSNNIIQAYSYISHSTEPESRTIGPDYNNPIFNNDVPYAQLVQNVNVPAWYTNNYISFKIPSNLITQSFRTGFSVQSQKLNSDLNVVQTNNTINLQSDSSINHLNWTRKKLYTEAAYDLPGSILKVNLTLPLSLQQINYSDGLYALRKGLTRLYFNPQLKVKYQTGMENYLNLLYSYRSEAGTIEDMYQGYILKDYRTLYANNAGLTERQNQLVALGFNYRKALTLLFASLNIVYNHIVSNNIASEVITNTLRQRVVLPYRNSTDSWTVNGTVSKYSFALKTTFSGGIQWQSNKSVQIQNNVLLPFNTISRTINAGADTKVNEQVNFSYKVIFTQIQSHSAVEASAYHINQLLQQASINYNPVTNLQFKLSGEHYFTRQQGNPELKYFFADASAKFRVEKWKTDLELSAANFLNVKTYNTLYLSANTLTASSYTLPGRIILLKIMFHI</sequence>
<dbReference type="GO" id="GO:0004180">
    <property type="term" value="F:carboxypeptidase activity"/>
    <property type="evidence" value="ECO:0007669"/>
    <property type="project" value="UniProtKB-KW"/>
</dbReference>
<accession>A0A1G8HXL4</accession>
<protein>
    <submittedName>
        <fullName evidence="1">Carboxypeptidase regulatory-like domain-containing protein</fullName>
    </submittedName>
</protein>
<gene>
    <name evidence="1" type="ORF">SAMN05192573_11661</name>
</gene>
<dbReference type="Gene3D" id="2.60.40.1120">
    <property type="entry name" value="Carboxypeptidase-like, regulatory domain"/>
    <property type="match status" value="1"/>
</dbReference>
<organism evidence="1 2">
    <name type="scientific">Mucilaginibacter gossypii</name>
    <dbReference type="NCBI Taxonomy" id="551996"/>
    <lineage>
        <taxon>Bacteria</taxon>
        <taxon>Pseudomonadati</taxon>
        <taxon>Bacteroidota</taxon>
        <taxon>Sphingobacteriia</taxon>
        <taxon>Sphingobacteriales</taxon>
        <taxon>Sphingobacteriaceae</taxon>
        <taxon>Mucilaginibacter</taxon>
    </lineage>
</organism>
<keyword evidence="1" id="KW-0378">Hydrolase</keyword>
<dbReference type="SUPFAM" id="SSF49464">
    <property type="entry name" value="Carboxypeptidase regulatory domain-like"/>
    <property type="match status" value="1"/>
</dbReference>
<dbReference type="EMBL" id="FNCG01000016">
    <property type="protein sequence ID" value="SDI11455.1"/>
    <property type="molecule type" value="Genomic_DNA"/>
</dbReference>
<keyword evidence="1" id="KW-0121">Carboxypeptidase</keyword>
<dbReference type="RefSeq" id="WP_091173325.1">
    <property type="nucleotide sequence ID" value="NZ_FNCG01000016.1"/>
</dbReference>
<dbReference type="AlphaFoldDB" id="A0A1G8HXL4"/>
<evidence type="ECO:0000313" key="2">
    <source>
        <dbReference type="Proteomes" id="UP000199705"/>
    </source>
</evidence>
<dbReference type="InterPro" id="IPR008969">
    <property type="entry name" value="CarboxyPept-like_regulatory"/>
</dbReference>
<proteinExistence type="predicted"/>
<dbReference type="Proteomes" id="UP000199705">
    <property type="component" value="Unassembled WGS sequence"/>
</dbReference>
<evidence type="ECO:0000313" key="1">
    <source>
        <dbReference type="EMBL" id="SDI11455.1"/>
    </source>
</evidence>
<name>A0A1G8HXL4_9SPHI</name>
<keyword evidence="1" id="KW-0645">Protease</keyword>